<dbReference type="InterPro" id="IPR027038">
    <property type="entry name" value="RanGap"/>
</dbReference>
<dbReference type="PANTHER" id="PTHR24113:SF12">
    <property type="entry name" value="RAN GTPASE-ACTIVATING PROTEIN 1"/>
    <property type="match status" value="1"/>
</dbReference>
<evidence type="ECO:0000256" key="4">
    <source>
        <dbReference type="SAM" id="MobiDB-lite"/>
    </source>
</evidence>
<comment type="caution">
    <text evidence="5">The sequence shown here is derived from an EMBL/GenBank/DDBJ whole genome shotgun (WGS) entry which is preliminary data.</text>
</comment>
<dbReference type="InterPro" id="IPR001611">
    <property type="entry name" value="Leu-rich_rpt"/>
</dbReference>
<sequence>MWLAEPRWDRQEELESAVFVGSARFRSVELLLECTTACALHERGRGPSRLASGFGVGLARAALSVRGALFCTGQKVKVHYRDGEWRARLPIQGTSSDMMGQQIGEWPTEPGHPVWWVATWDGDACPEQAGEGESIGTRSFQADGVLAPRAARLRFRSNDWLYDFAIGTNMAEVYVSAFAAVEAEAPAGAGALVDPRAAPPGVLGPEPPLGRRVPGAREAGPAAAPEDEGDLRVLPIKGRGDKRFTIFGELALTGPGPVARSRAWASESGIPPGDRSVHEHHVIMKVFQTAAERDQLNLVRLESFELLIRRAQVTSLNLICSLFRGSARSAGNVTRLVLPSLQALGFGSNRVGDEGAAALAEALRAPGALPSLQQLGLGGNRVGGEGAAAWRRPSGPHGALPSLQALHLSGNRVGGEGAAALAEALRAPGALPSLQALHLSGNLVGDEGAAALAEALRAPGALPSLQALGLGSNRVGDEGGAALAEALRAPGALPSLQQLGLGVNRALGPFGNRVGDEGAAALAEALRAPGALPSLQELDLGVNRVGDEGAVALAEALRAPGALPSLQELGLGGNRALRAPGALPNLQALGLGGNRVGNEGAAALRAAWAAGGRPVGGEFEVAGVARAVPRGVFP</sequence>
<evidence type="ECO:0000313" key="6">
    <source>
        <dbReference type="Proteomes" id="UP001189429"/>
    </source>
</evidence>
<name>A0ABN9UPA2_9DINO</name>
<feature type="region of interest" description="Disordered" evidence="4">
    <location>
        <begin position="198"/>
        <end position="227"/>
    </location>
</feature>
<proteinExistence type="predicted"/>
<dbReference type="PANTHER" id="PTHR24113">
    <property type="entry name" value="RAN GTPASE-ACTIVATING PROTEIN 1"/>
    <property type="match status" value="1"/>
</dbReference>
<evidence type="ECO:0000313" key="5">
    <source>
        <dbReference type="EMBL" id="CAK0861047.1"/>
    </source>
</evidence>
<evidence type="ECO:0000256" key="1">
    <source>
        <dbReference type="ARBA" id="ARBA00022468"/>
    </source>
</evidence>
<keyword evidence="6" id="KW-1185">Reference proteome</keyword>
<keyword evidence="2" id="KW-0433">Leucine-rich repeat</keyword>
<evidence type="ECO:0000256" key="2">
    <source>
        <dbReference type="ARBA" id="ARBA00022614"/>
    </source>
</evidence>
<evidence type="ECO:0000256" key="3">
    <source>
        <dbReference type="ARBA" id="ARBA00022737"/>
    </source>
</evidence>
<accession>A0ABN9UPA2</accession>
<dbReference type="Gene3D" id="3.80.10.10">
    <property type="entry name" value="Ribonuclease Inhibitor"/>
    <property type="match status" value="2"/>
</dbReference>
<protein>
    <submittedName>
        <fullName evidence="5">Uncharacterized protein</fullName>
    </submittedName>
</protein>
<dbReference type="SUPFAM" id="SSF52047">
    <property type="entry name" value="RNI-like"/>
    <property type="match status" value="1"/>
</dbReference>
<dbReference type="SMART" id="SM00368">
    <property type="entry name" value="LRR_RI"/>
    <property type="match status" value="8"/>
</dbReference>
<dbReference type="InterPro" id="IPR032675">
    <property type="entry name" value="LRR_dom_sf"/>
</dbReference>
<organism evidence="5 6">
    <name type="scientific">Prorocentrum cordatum</name>
    <dbReference type="NCBI Taxonomy" id="2364126"/>
    <lineage>
        <taxon>Eukaryota</taxon>
        <taxon>Sar</taxon>
        <taxon>Alveolata</taxon>
        <taxon>Dinophyceae</taxon>
        <taxon>Prorocentrales</taxon>
        <taxon>Prorocentraceae</taxon>
        <taxon>Prorocentrum</taxon>
    </lineage>
</organism>
<feature type="compositionally biased region" description="Low complexity" evidence="4">
    <location>
        <begin position="199"/>
        <end position="224"/>
    </location>
</feature>
<gene>
    <name evidence="5" type="ORF">PCOR1329_LOCUS49839</name>
</gene>
<keyword evidence="1" id="KW-0343">GTPase activation</keyword>
<dbReference type="Pfam" id="PF13516">
    <property type="entry name" value="LRR_6"/>
    <property type="match status" value="7"/>
</dbReference>
<reference evidence="5" key="1">
    <citation type="submission" date="2023-10" db="EMBL/GenBank/DDBJ databases">
        <authorList>
            <person name="Chen Y."/>
            <person name="Shah S."/>
            <person name="Dougan E. K."/>
            <person name="Thang M."/>
            <person name="Chan C."/>
        </authorList>
    </citation>
    <scope>NUCLEOTIDE SEQUENCE [LARGE SCALE GENOMIC DNA]</scope>
</reference>
<keyword evidence="3" id="KW-0677">Repeat</keyword>
<dbReference type="EMBL" id="CAUYUJ010016037">
    <property type="protein sequence ID" value="CAK0861047.1"/>
    <property type="molecule type" value="Genomic_DNA"/>
</dbReference>
<dbReference type="Proteomes" id="UP001189429">
    <property type="component" value="Unassembled WGS sequence"/>
</dbReference>